<evidence type="ECO:0000313" key="5">
    <source>
        <dbReference type="Proteomes" id="UP000307380"/>
    </source>
</evidence>
<proteinExistence type="predicted"/>
<dbReference type="InterPro" id="IPR023186">
    <property type="entry name" value="IUNH"/>
</dbReference>
<evidence type="ECO:0000256" key="1">
    <source>
        <dbReference type="ARBA" id="ARBA00022801"/>
    </source>
</evidence>
<dbReference type="Pfam" id="PF01156">
    <property type="entry name" value="IU_nuc_hydro"/>
    <property type="match status" value="1"/>
</dbReference>
<dbReference type="GO" id="GO:0005829">
    <property type="term" value="C:cytosol"/>
    <property type="evidence" value="ECO:0007669"/>
    <property type="project" value="TreeGrafter"/>
</dbReference>
<name>A0A4S4FSX0_9MICO</name>
<evidence type="ECO:0000256" key="2">
    <source>
        <dbReference type="ARBA" id="ARBA00023295"/>
    </source>
</evidence>
<dbReference type="GO" id="GO:0006152">
    <property type="term" value="P:purine nucleoside catabolic process"/>
    <property type="evidence" value="ECO:0007669"/>
    <property type="project" value="TreeGrafter"/>
</dbReference>
<dbReference type="EMBL" id="SSSN01000007">
    <property type="protein sequence ID" value="THG33819.1"/>
    <property type="molecule type" value="Genomic_DNA"/>
</dbReference>
<reference evidence="4 5" key="1">
    <citation type="submission" date="2019-04" db="EMBL/GenBank/DDBJ databases">
        <authorList>
            <person name="Jiang L."/>
        </authorList>
    </citation>
    <scope>NUCLEOTIDE SEQUENCE [LARGE SCALE GENOMIC DNA]</scope>
    <source>
        <strain evidence="4 5">YIM 131861</strain>
    </source>
</reference>
<comment type="caution">
    <text evidence="4">The sequence shown here is derived from an EMBL/GenBank/DDBJ whole genome shotgun (WGS) entry which is preliminary data.</text>
</comment>
<keyword evidence="2" id="KW-0326">Glycosidase</keyword>
<dbReference type="Gene3D" id="3.90.245.10">
    <property type="entry name" value="Ribonucleoside hydrolase-like"/>
    <property type="match status" value="1"/>
</dbReference>
<keyword evidence="1 4" id="KW-0378">Hydrolase</keyword>
<dbReference type="InterPro" id="IPR001910">
    <property type="entry name" value="Inosine/uridine_hydrolase_dom"/>
</dbReference>
<gene>
    <name evidence="4" type="ORF">E6C70_10230</name>
</gene>
<dbReference type="AlphaFoldDB" id="A0A4S4FSX0"/>
<dbReference type="SUPFAM" id="SSF53590">
    <property type="entry name" value="Nucleoside hydrolase"/>
    <property type="match status" value="1"/>
</dbReference>
<dbReference type="Proteomes" id="UP000307380">
    <property type="component" value="Unassembled WGS sequence"/>
</dbReference>
<sequence length="331" mass="34381">MGSPSRRPSRGPVQRQPPDAALVIPVILDCDPGHDDVFAIWLAAGSPAIDLLAVTAVAGNGTLEHTQRNARIALTVAGIADVPVAAGADRPLQKELSTAEWIHGDNGLGGPVLPVPTVPLDPRPAIDLMTDALEASAEPVAIVATGPLTNVATLLAQRPYLAERIREVVWMGGATGRGNVTPYAEFNAWVDPDALAMVVGSGVPFTMVGLNVTHRALVTTSVRERIAAVGNRTSAFGAELLDFFCSTNAAVFGLPDGPLHDPVAMAVLADPETVARVFTRLDVELAGAETVGATSIDLDGMLGRPANAHVAVDLDVDRFWDAVVDAVSALA</sequence>
<evidence type="ECO:0000259" key="3">
    <source>
        <dbReference type="Pfam" id="PF01156"/>
    </source>
</evidence>
<accession>A0A4S4FSX0</accession>
<evidence type="ECO:0000313" key="4">
    <source>
        <dbReference type="EMBL" id="THG33819.1"/>
    </source>
</evidence>
<dbReference type="GO" id="GO:0008477">
    <property type="term" value="F:purine nucleosidase activity"/>
    <property type="evidence" value="ECO:0007669"/>
    <property type="project" value="TreeGrafter"/>
</dbReference>
<keyword evidence="5" id="KW-1185">Reference proteome</keyword>
<dbReference type="PANTHER" id="PTHR12304">
    <property type="entry name" value="INOSINE-URIDINE PREFERRING NUCLEOSIDE HYDROLASE"/>
    <property type="match status" value="1"/>
</dbReference>
<dbReference type="InterPro" id="IPR036452">
    <property type="entry name" value="Ribo_hydro-like"/>
</dbReference>
<organism evidence="4 5">
    <name type="scientific">Orlajensenia flava</name>
    <dbReference type="NCBI Taxonomy" id="2565934"/>
    <lineage>
        <taxon>Bacteria</taxon>
        <taxon>Bacillati</taxon>
        <taxon>Actinomycetota</taxon>
        <taxon>Actinomycetes</taxon>
        <taxon>Micrococcales</taxon>
        <taxon>Microbacteriaceae</taxon>
        <taxon>Orlajensenia</taxon>
    </lineage>
</organism>
<dbReference type="PANTHER" id="PTHR12304:SF4">
    <property type="entry name" value="URIDINE NUCLEOSIDASE"/>
    <property type="match status" value="1"/>
</dbReference>
<dbReference type="CDD" id="cd02651">
    <property type="entry name" value="nuc_hydro_IU_UC_XIUA"/>
    <property type="match status" value="1"/>
</dbReference>
<feature type="domain" description="Inosine/uridine-preferring nucleoside hydrolase" evidence="3">
    <location>
        <begin position="26"/>
        <end position="321"/>
    </location>
</feature>
<dbReference type="OrthoDB" id="9797882at2"/>
<protein>
    <submittedName>
        <fullName evidence="4">Nucleoside hydrolase</fullName>
    </submittedName>
</protein>